<dbReference type="RefSeq" id="WP_255084339.1">
    <property type="nucleotide sequence ID" value="NZ_FPAG01000010.1"/>
</dbReference>
<dbReference type="AlphaFoldDB" id="A0A1I6VKS8"/>
<feature type="transmembrane region" description="Helical" evidence="1">
    <location>
        <begin position="17"/>
        <end position="41"/>
    </location>
</feature>
<reference evidence="2 3" key="1">
    <citation type="submission" date="2016-10" db="EMBL/GenBank/DDBJ databases">
        <authorList>
            <person name="de Groot N.N."/>
        </authorList>
    </citation>
    <scope>NUCLEOTIDE SEQUENCE [LARGE SCALE GENOMIC DNA]</scope>
    <source>
        <strain evidence="2 3">CGMCC 1.6114</strain>
    </source>
</reference>
<organism evidence="2 3">
    <name type="scientific">Zhouia amylolytica</name>
    <dbReference type="NCBI Taxonomy" id="376730"/>
    <lineage>
        <taxon>Bacteria</taxon>
        <taxon>Pseudomonadati</taxon>
        <taxon>Bacteroidota</taxon>
        <taxon>Flavobacteriia</taxon>
        <taxon>Flavobacteriales</taxon>
        <taxon>Flavobacteriaceae</taxon>
        <taxon>Zhouia</taxon>
    </lineage>
</organism>
<evidence type="ECO:0000313" key="3">
    <source>
        <dbReference type="Proteomes" id="UP000183209"/>
    </source>
</evidence>
<keyword evidence="1" id="KW-0472">Membrane</keyword>
<keyword evidence="1" id="KW-1133">Transmembrane helix</keyword>
<accession>A0A1I6VKS8</accession>
<evidence type="ECO:0000256" key="1">
    <source>
        <dbReference type="SAM" id="Phobius"/>
    </source>
</evidence>
<sequence length="42" mass="4483">MGQIVHQNAVLNGFLKIIVFLLLAVLGMVVITTILGILGIVH</sequence>
<dbReference type="Proteomes" id="UP000183209">
    <property type="component" value="Unassembled WGS sequence"/>
</dbReference>
<evidence type="ECO:0000313" key="2">
    <source>
        <dbReference type="EMBL" id="SFT14325.1"/>
    </source>
</evidence>
<name>A0A1I6VKS8_9FLAO</name>
<protein>
    <submittedName>
        <fullName evidence="2">Uncharacterized protein</fullName>
    </submittedName>
</protein>
<dbReference type="EMBL" id="FPAG01000010">
    <property type="protein sequence ID" value="SFT14325.1"/>
    <property type="molecule type" value="Genomic_DNA"/>
</dbReference>
<proteinExistence type="predicted"/>
<gene>
    <name evidence="2" type="ORF">SAMN04487906_3191</name>
</gene>
<keyword evidence="1" id="KW-0812">Transmembrane</keyword>